<dbReference type="PANTHER" id="PTHR42879:SF6">
    <property type="entry name" value="NADPH-DEPENDENT REDUCTASE BACG"/>
    <property type="match status" value="1"/>
</dbReference>
<accession>A0A6J6DS27</accession>
<dbReference type="Pfam" id="PF13561">
    <property type="entry name" value="adh_short_C2"/>
    <property type="match status" value="1"/>
</dbReference>
<dbReference type="InterPro" id="IPR002347">
    <property type="entry name" value="SDR_fam"/>
</dbReference>
<gene>
    <name evidence="2" type="ORF">UFOPK1683_00444</name>
</gene>
<dbReference type="InterPro" id="IPR036291">
    <property type="entry name" value="NAD(P)-bd_dom_sf"/>
</dbReference>
<name>A0A6J6DS27_9ZZZZ</name>
<organism evidence="2">
    <name type="scientific">freshwater metagenome</name>
    <dbReference type="NCBI Taxonomy" id="449393"/>
    <lineage>
        <taxon>unclassified sequences</taxon>
        <taxon>metagenomes</taxon>
        <taxon>ecological metagenomes</taxon>
    </lineage>
</organism>
<evidence type="ECO:0000313" key="2">
    <source>
        <dbReference type="EMBL" id="CAB4566737.1"/>
    </source>
</evidence>
<reference evidence="2" key="1">
    <citation type="submission" date="2020-05" db="EMBL/GenBank/DDBJ databases">
        <authorList>
            <person name="Chiriac C."/>
            <person name="Salcher M."/>
            <person name="Ghai R."/>
            <person name="Kavagutti S V."/>
        </authorList>
    </citation>
    <scope>NUCLEOTIDE SEQUENCE</scope>
</reference>
<dbReference type="PRINTS" id="PR00081">
    <property type="entry name" value="GDHRDH"/>
</dbReference>
<dbReference type="PANTHER" id="PTHR42879">
    <property type="entry name" value="3-OXOACYL-(ACYL-CARRIER-PROTEIN) REDUCTASE"/>
    <property type="match status" value="1"/>
</dbReference>
<dbReference type="SUPFAM" id="SSF51735">
    <property type="entry name" value="NAD(P)-binding Rossmann-fold domains"/>
    <property type="match status" value="1"/>
</dbReference>
<dbReference type="AlphaFoldDB" id="A0A6J6DS27"/>
<comment type="similarity">
    <text evidence="1">Belongs to the short-chain dehydrogenases/reductases (SDR) family.</text>
</comment>
<protein>
    <submittedName>
        <fullName evidence="2">Unannotated protein</fullName>
    </submittedName>
</protein>
<sequence>MDLGISQRTAVVAAASAGLGFASAQALANEGVRVVICSRDADRVADAAKKIGNGCVGIVGDVSTTEGALAFIREARTILGDIDIVIANGGGPPAGNFASTDLNLYPAAIERSMLATVAMCKEVIPGMQQRGWGRIVAITSTAVRQPFANLILSSTARAGLTAFLKTVATEVASNGITVNTVQPGTHATDRIKQLYGSMEGAAEGIPAGVVGDPKDFGSVVAFLCSEQAKFVTGTHLQVDGGSYPGLI</sequence>
<proteinExistence type="inferred from homology"/>
<dbReference type="Gene3D" id="3.40.50.720">
    <property type="entry name" value="NAD(P)-binding Rossmann-like Domain"/>
    <property type="match status" value="1"/>
</dbReference>
<dbReference type="InterPro" id="IPR050259">
    <property type="entry name" value="SDR"/>
</dbReference>
<dbReference type="EMBL" id="CAEZTL010000029">
    <property type="protein sequence ID" value="CAB4566737.1"/>
    <property type="molecule type" value="Genomic_DNA"/>
</dbReference>
<evidence type="ECO:0000256" key="1">
    <source>
        <dbReference type="ARBA" id="ARBA00006484"/>
    </source>
</evidence>